<sequence length="659" mass="70728">MSDDDEVCTRTATASDGEGTRAGESGAIAALGETKTSRLMELEARLAEKDFIMEPSAIDDVRAYVSAGGAPSTAIELLSENYRGYAAMTTLAVHWLKVTAPPRRGANTSPIKVSAAVETRGIDNGDGDATRTPTGGILTSGAGKGTPRERAATMETEARFDEMYFLEALVREKFDANKADAVFQGRPPAWLDGLFKSERGRAVLFSLAERNPNCLLISCAIQHAWQRGMRHEVRALGPAAAAYFSIFHELLADHVKGIIEAGDDDERRMDFEERLKSMCCQSIGTYVFGQLMLATLGRDTDKATTKSSQAIAARLSEEIEEAAASLHGAATVRRLAPWLAASAADATAKYATADLLSSRPVGTNTSSVGQIRDSGALAAGDLKKLLDLYVSSDVKKKPSVAPLRHPDVLYNLISEAFKWTVDSGANRLRSECFELIALAASDDETSVDEVKAALTEAVAIVENAKRGEMPEQTSVDKVFAIPCATAGIIAAARSALTNEMYHRVVQVGNANSVFVHVLGEVAKKHIGLQGVVLEALNAIIQSCGSSHGAELAISLLDLGCELVAAGHVMPTITAAANSWRRTLDPSQIRYFANEVLEIAGPPYSRDFAVVMIRLLDSANSRKRMSKTVDDFVEDVRVNRRSFHPPLSLAEVGVLDSLSR</sequence>
<dbReference type="RefSeq" id="XP_001418887.1">
    <property type="nucleotide sequence ID" value="XM_001418850.1"/>
</dbReference>
<organism evidence="8 9">
    <name type="scientific">Ostreococcus lucimarinus (strain CCE9901)</name>
    <dbReference type="NCBI Taxonomy" id="436017"/>
    <lineage>
        <taxon>Eukaryota</taxon>
        <taxon>Viridiplantae</taxon>
        <taxon>Chlorophyta</taxon>
        <taxon>Mamiellophyceae</taxon>
        <taxon>Mamiellales</taxon>
        <taxon>Bathycoccaceae</taxon>
        <taxon>Ostreococcus</taxon>
    </lineage>
</organism>
<gene>
    <name evidence="8" type="ORF">OSTLU_93007</name>
</gene>
<name>A4S000_OSTLU</name>
<evidence type="ECO:0000256" key="4">
    <source>
        <dbReference type="ARBA" id="ARBA00023015"/>
    </source>
</evidence>
<dbReference type="EMBL" id="CP000587">
    <property type="protein sequence ID" value="ABO97180.1"/>
    <property type="molecule type" value="Genomic_DNA"/>
</dbReference>
<dbReference type="GO" id="GO:0003723">
    <property type="term" value="F:RNA binding"/>
    <property type="evidence" value="ECO:0007669"/>
    <property type="project" value="TreeGrafter"/>
</dbReference>
<dbReference type="PANTHER" id="PTHR12144:SF0">
    <property type="entry name" value="NEGATIVE ELONGATION FACTOR C_D"/>
    <property type="match status" value="1"/>
</dbReference>
<dbReference type="KEGG" id="olu:OSTLU_93007"/>
<evidence type="ECO:0000256" key="6">
    <source>
        <dbReference type="ARBA" id="ARBA00023242"/>
    </source>
</evidence>
<feature type="region of interest" description="Disordered" evidence="7">
    <location>
        <begin position="122"/>
        <end position="149"/>
    </location>
</feature>
<comment type="subcellular location">
    <subcellularLocation>
        <location evidence="1">Nucleus</location>
    </subcellularLocation>
</comment>
<protein>
    <recommendedName>
        <fullName evidence="10">TH1 protein</fullName>
    </recommendedName>
</protein>
<dbReference type="Gramene" id="ABO97180">
    <property type="protein sequence ID" value="ABO97180"/>
    <property type="gene ID" value="OSTLU_93007"/>
</dbReference>
<evidence type="ECO:0000313" key="8">
    <source>
        <dbReference type="EMBL" id="ABO97180.1"/>
    </source>
</evidence>
<dbReference type="Pfam" id="PF04858">
    <property type="entry name" value="TH1"/>
    <property type="match status" value="1"/>
</dbReference>
<dbReference type="AlphaFoldDB" id="A4S000"/>
<dbReference type="InterPro" id="IPR006942">
    <property type="entry name" value="TH1"/>
</dbReference>
<dbReference type="PANTHER" id="PTHR12144">
    <property type="entry name" value="NEGATIVE ELONGATION FACTOR D"/>
    <property type="match status" value="1"/>
</dbReference>
<comment type="similarity">
    <text evidence="2">Belongs to the NELF-D family.</text>
</comment>
<dbReference type="eggNOG" id="ENOG502QPUE">
    <property type="taxonomic scope" value="Eukaryota"/>
</dbReference>
<keyword evidence="4" id="KW-0805">Transcription regulation</keyword>
<evidence type="ECO:0000256" key="3">
    <source>
        <dbReference type="ARBA" id="ARBA00022491"/>
    </source>
</evidence>
<evidence type="ECO:0008006" key="10">
    <source>
        <dbReference type="Google" id="ProtNLM"/>
    </source>
</evidence>
<proteinExistence type="inferred from homology"/>
<keyword evidence="9" id="KW-1185">Reference proteome</keyword>
<evidence type="ECO:0000256" key="5">
    <source>
        <dbReference type="ARBA" id="ARBA00023163"/>
    </source>
</evidence>
<keyword evidence="5" id="KW-0804">Transcription</keyword>
<dbReference type="STRING" id="436017.A4S000"/>
<dbReference type="GO" id="GO:0034244">
    <property type="term" value="P:negative regulation of transcription elongation by RNA polymerase II"/>
    <property type="evidence" value="ECO:0007669"/>
    <property type="project" value="TreeGrafter"/>
</dbReference>
<keyword evidence="3" id="KW-0678">Repressor</keyword>
<accession>A4S000</accession>
<reference evidence="8 9" key="1">
    <citation type="journal article" date="2007" name="Proc. Natl. Acad. Sci. U.S.A.">
        <title>The tiny eukaryote Ostreococcus provides genomic insights into the paradox of plankton speciation.</title>
        <authorList>
            <person name="Palenik B."/>
            <person name="Grimwood J."/>
            <person name="Aerts A."/>
            <person name="Rouze P."/>
            <person name="Salamov A."/>
            <person name="Putnam N."/>
            <person name="Dupont C."/>
            <person name="Jorgensen R."/>
            <person name="Derelle E."/>
            <person name="Rombauts S."/>
            <person name="Zhou K."/>
            <person name="Otillar R."/>
            <person name="Merchant S.S."/>
            <person name="Podell S."/>
            <person name="Gaasterland T."/>
            <person name="Napoli C."/>
            <person name="Gendler K."/>
            <person name="Manuell A."/>
            <person name="Tai V."/>
            <person name="Vallon O."/>
            <person name="Piganeau G."/>
            <person name="Jancek S."/>
            <person name="Heijde M."/>
            <person name="Jabbari K."/>
            <person name="Bowler C."/>
            <person name="Lohr M."/>
            <person name="Robbens S."/>
            <person name="Werner G."/>
            <person name="Dubchak I."/>
            <person name="Pazour G.J."/>
            <person name="Ren Q."/>
            <person name="Paulsen I."/>
            <person name="Delwiche C."/>
            <person name="Schmutz J."/>
            <person name="Rokhsar D."/>
            <person name="Van de Peer Y."/>
            <person name="Moreau H."/>
            <person name="Grigoriev I.V."/>
        </authorList>
    </citation>
    <scope>NUCLEOTIDE SEQUENCE [LARGE SCALE GENOMIC DNA]</scope>
    <source>
        <strain evidence="8 9">CCE9901</strain>
    </source>
</reference>
<dbReference type="HOGENOM" id="CLU_416458_0_0_1"/>
<dbReference type="OMA" id="CHSEHTY"/>
<dbReference type="GO" id="GO:0032021">
    <property type="term" value="C:NELF complex"/>
    <property type="evidence" value="ECO:0007669"/>
    <property type="project" value="TreeGrafter"/>
</dbReference>
<feature type="region of interest" description="Disordered" evidence="7">
    <location>
        <begin position="1"/>
        <end position="24"/>
    </location>
</feature>
<evidence type="ECO:0000313" key="9">
    <source>
        <dbReference type="Proteomes" id="UP000001568"/>
    </source>
</evidence>
<evidence type="ECO:0000256" key="1">
    <source>
        <dbReference type="ARBA" id="ARBA00004123"/>
    </source>
</evidence>
<dbReference type="OrthoDB" id="511287at2759"/>
<dbReference type="Proteomes" id="UP000001568">
    <property type="component" value="Chromosome 7"/>
</dbReference>
<evidence type="ECO:0000256" key="7">
    <source>
        <dbReference type="SAM" id="MobiDB-lite"/>
    </source>
</evidence>
<keyword evidence="6" id="KW-0539">Nucleus</keyword>
<dbReference type="GeneID" id="5002821"/>
<evidence type="ECO:0000256" key="2">
    <source>
        <dbReference type="ARBA" id="ARBA00005726"/>
    </source>
</evidence>